<dbReference type="Gene3D" id="3.90.1140.10">
    <property type="entry name" value="Cyclic phosphodiesterase"/>
    <property type="match status" value="1"/>
</dbReference>
<evidence type="ECO:0000313" key="2">
    <source>
        <dbReference type="Proteomes" id="UP000277871"/>
    </source>
</evidence>
<keyword evidence="2" id="KW-1185">Reference proteome</keyword>
<dbReference type="InterPro" id="IPR009097">
    <property type="entry name" value="Cyclic_Pdiesterase"/>
</dbReference>
<proteinExistence type="predicted"/>
<dbReference type="RefSeq" id="WP_121864217.1">
    <property type="nucleotide sequence ID" value="NZ_RDEX01000001.1"/>
</dbReference>
<protein>
    <submittedName>
        <fullName evidence="1">2'-5' RNA ligase family protein</fullName>
    </submittedName>
</protein>
<name>A0A3L9L6J9_9MICC</name>
<dbReference type="Pfam" id="PF13563">
    <property type="entry name" value="2_5_RNA_ligase2"/>
    <property type="match status" value="1"/>
</dbReference>
<dbReference type="SUPFAM" id="SSF55144">
    <property type="entry name" value="LigT-like"/>
    <property type="match status" value="1"/>
</dbReference>
<dbReference type="AlphaFoldDB" id="A0A3L9L6J9"/>
<accession>A0A3L9L6J9</accession>
<comment type="caution">
    <text evidence="1">The sequence shown here is derived from an EMBL/GenBank/DDBJ whole genome shotgun (WGS) entry which is preliminary data.</text>
</comment>
<gene>
    <name evidence="1" type="ORF">EAE32_03715</name>
</gene>
<keyword evidence="1" id="KW-0436">Ligase</keyword>
<dbReference type="GO" id="GO:0016874">
    <property type="term" value="F:ligase activity"/>
    <property type="evidence" value="ECO:0007669"/>
    <property type="project" value="UniProtKB-KW"/>
</dbReference>
<reference evidence="1 2" key="1">
    <citation type="submission" date="2018-10" db="EMBL/GenBank/DDBJ databases">
        <title>Kocuria tytonicola, new bacteria from the preen glands of American barn owls (Tyto furcata).</title>
        <authorList>
            <person name="Braun M.S."/>
            <person name="Wang E."/>
            <person name="Zimmermann S."/>
            <person name="Boutin S."/>
            <person name="Wagner H."/>
            <person name="Wink M."/>
        </authorList>
    </citation>
    <scope>NUCLEOTIDE SEQUENCE [LARGE SCALE GENOMIC DNA]</scope>
    <source>
        <strain evidence="1 2">473</strain>
    </source>
</reference>
<evidence type="ECO:0000313" key="1">
    <source>
        <dbReference type="EMBL" id="RLY94315.1"/>
    </source>
</evidence>
<dbReference type="EMBL" id="RDEX01000001">
    <property type="protein sequence ID" value="RLY94315.1"/>
    <property type="molecule type" value="Genomic_DNA"/>
</dbReference>
<dbReference type="Proteomes" id="UP000277871">
    <property type="component" value="Unassembled WGS sequence"/>
</dbReference>
<sequence length="167" mass="17981">MPAHSLDLVLAPEHDRAVRARWDALREAGLPSLATHRSSSNAPHLTVLAAPDFEEAVLERARSLVRPLLPCPLPVTGLTVLGSGPFVLAEALAVPPDLHTAAAELRRMCGGDDRPWVPHVTLAKRLDAAGVGRALEVFSDVAPPQALEAVALRRWDPDRRETTVEVP</sequence>
<organism evidence="1 2">
    <name type="scientific">Kocuria tytonicola</name>
    <dbReference type="NCBI Taxonomy" id="2055946"/>
    <lineage>
        <taxon>Bacteria</taxon>
        <taxon>Bacillati</taxon>
        <taxon>Actinomycetota</taxon>
        <taxon>Actinomycetes</taxon>
        <taxon>Micrococcales</taxon>
        <taxon>Micrococcaceae</taxon>
        <taxon>Kocuria</taxon>
    </lineage>
</organism>